<dbReference type="EMBL" id="JDST02000033">
    <property type="protein sequence ID" value="KFB77133.1"/>
    <property type="molecule type" value="Genomic_DNA"/>
</dbReference>
<dbReference type="GO" id="GO:0000271">
    <property type="term" value="P:polysaccharide biosynthetic process"/>
    <property type="evidence" value="ECO:0007669"/>
    <property type="project" value="InterPro"/>
</dbReference>
<protein>
    <submittedName>
        <fullName evidence="9">GtrA family protein</fullName>
    </submittedName>
    <submittedName>
        <fullName evidence="8">GtrA-like protein</fullName>
    </submittedName>
</protein>
<dbReference type="KEGG" id="acog:HWD57_20650"/>
<keyword evidence="4 6" id="KW-1133">Transmembrane helix</keyword>
<dbReference type="PANTHER" id="PTHR38459:SF1">
    <property type="entry name" value="PROPHAGE BACTOPRENOL-LINKED GLUCOSE TRANSLOCASE HOMOLOG"/>
    <property type="match status" value="1"/>
</dbReference>
<feature type="transmembrane region" description="Helical" evidence="6">
    <location>
        <begin position="96"/>
        <end position="117"/>
    </location>
</feature>
<feature type="transmembrane region" description="Helical" evidence="6">
    <location>
        <begin position="123"/>
        <end position="141"/>
    </location>
</feature>
<dbReference type="Pfam" id="PF04138">
    <property type="entry name" value="GtrA_DPMS_TM"/>
    <property type="match status" value="1"/>
</dbReference>
<accession>A0A7D5SPK9</accession>
<evidence type="ECO:0000256" key="4">
    <source>
        <dbReference type="ARBA" id="ARBA00022989"/>
    </source>
</evidence>
<gene>
    <name evidence="8" type="ORF">AW06_001789</name>
    <name evidence="9" type="ORF">HWD57_20650</name>
</gene>
<evidence type="ECO:0000256" key="5">
    <source>
        <dbReference type="ARBA" id="ARBA00023136"/>
    </source>
</evidence>
<evidence type="ECO:0000259" key="7">
    <source>
        <dbReference type="Pfam" id="PF04138"/>
    </source>
</evidence>
<evidence type="ECO:0000256" key="3">
    <source>
        <dbReference type="ARBA" id="ARBA00022692"/>
    </source>
</evidence>
<comment type="subcellular location">
    <subcellularLocation>
        <location evidence="1">Membrane</location>
        <topology evidence="1">Multi-pass membrane protein</topology>
    </subcellularLocation>
</comment>
<dbReference type="InterPro" id="IPR051401">
    <property type="entry name" value="GtrA_CellWall_Glycosyl"/>
</dbReference>
<feature type="transmembrane region" description="Helical" evidence="6">
    <location>
        <begin position="21"/>
        <end position="43"/>
    </location>
</feature>
<name>A0A080M7B8_9PROT</name>
<keyword evidence="10" id="KW-1185">Reference proteome</keyword>
<evidence type="ECO:0000313" key="11">
    <source>
        <dbReference type="Proteomes" id="UP000509684"/>
    </source>
</evidence>
<evidence type="ECO:0000256" key="1">
    <source>
        <dbReference type="ARBA" id="ARBA00004141"/>
    </source>
</evidence>
<reference evidence="8 10" key="1">
    <citation type="submission" date="2014-02" db="EMBL/GenBank/DDBJ databases">
        <title>Expanding our view of genomic diversity in Candidatus Accumulibacter clades.</title>
        <authorList>
            <person name="Skennerton C.T."/>
            <person name="Barr J.J."/>
            <person name="Slater F.R."/>
            <person name="Bond P.L."/>
            <person name="Tyson G.W."/>
        </authorList>
    </citation>
    <scope>NUCLEOTIDE SEQUENCE [LARGE SCALE GENOMIC DNA]</scope>
    <source>
        <strain evidence="10">SK-02</strain>
    </source>
</reference>
<organism evidence="8 10">
    <name type="scientific">Candidatus Accumulibacter cognatus</name>
    <dbReference type="NCBI Taxonomy" id="2954383"/>
    <lineage>
        <taxon>Bacteria</taxon>
        <taxon>Pseudomonadati</taxon>
        <taxon>Pseudomonadota</taxon>
        <taxon>Betaproteobacteria</taxon>
        <taxon>Candidatus Accumulibacter</taxon>
    </lineage>
</organism>
<sequence>MTCCERLRQLPLLGRLLRHRFIKFGIVGASGTLVNVAVLYLAQETLLVAITPPSLRLNLSLAVAIFFATINNFLLNRAWTWLDRRPHVHTPILLQFGQYTIACWLGIALQFALTHAFTSHLHYLLANVLAIIIASIANFVLNDHWTFGRLRLLIRRWRRQHPQHGDSLGPPRR</sequence>
<reference evidence="9" key="3">
    <citation type="submission" date="2020-06" db="EMBL/GenBank/DDBJ databases">
        <authorList>
            <person name="Arumugam K."/>
            <person name="Besarab I."/>
            <person name="Haryono M."/>
            <person name="Bagci C."/>
            <person name="Beier S."/>
            <person name="Buchfink B."/>
            <person name="Gorska A."/>
            <person name="Qiu G."/>
            <person name="Huson D.H."/>
            <person name="Williams R.B."/>
        </authorList>
    </citation>
    <scope>NUCLEOTIDE SEQUENCE</scope>
    <source>
        <strain evidence="9">SSA1</strain>
    </source>
</reference>
<evidence type="ECO:0000256" key="2">
    <source>
        <dbReference type="ARBA" id="ARBA00009399"/>
    </source>
</evidence>
<keyword evidence="5 6" id="KW-0472">Membrane</keyword>
<dbReference type="Proteomes" id="UP000509684">
    <property type="component" value="Chromosome"/>
</dbReference>
<comment type="similarity">
    <text evidence="2">Belongs to the GtrA family.</text>
</comment>
<reference evidence="9 11" key="2">
    <citation type="journal article" date="2019" name="Microbiome">
        <title>Annotated bacterial chromosomes from frame-shift-corrected long-read metagenomic data.</title>
        <authorList>
            <person name="Arumugam K."/>
            <person name="Bagci C."/>
            <person name="Bessarab I."/>
            <person name="Beier S."/>
            <person name="Buchfink B."/>
            <person name="Gorska A."/>
            <person name="Qiu G."/>
            <person name="Huson D.H."/>
            <person name="Williams R.B.H."/>
        </authorList>
    </citation>
    <scope>NUCLEOTIDE SEQUENCE [LARGE SCALE GENOMIC DNA]</scope>
    <source>
        <strain evidence="9">SSA1</strain>
    </source>
</reference>
<dbReference type="PANTHER" id="PTHR38459">
    <property type="entry name" value="PROPHAGE BACTOPRENOL-LINKED GLUCOSE TRANSLOCASE HOMOLOG"/>
    <property type="match status" value="1"/>
</dbReference>
<dbReference type="GO" id="GO:0005886">
    <property type="term" value="C:plasma membrane"/>
    <property type="evidence" value="ECO:0007669"/>
    <property type="project" value="TreeGrafter"/>
</dbReference>
<dbReference type="AlphaFoldDB" id="A0A080M7B8"/>
<dbReference type="InterPro" id="IPR007267">
    <property type="entry name" value="GtrA_DPMS_TM"/>
</dbReference>
<keyword evidence="3 6" id="KW-0812">Transmembrane</keyword>
<dbReference type="STRING" id="1453999.AW06_001789"/>
<evidence type="ECO:0000256" key="6">
    <source>
        <dbReference type="SAM" id="Phobius"/>
    </source>
</evidence>
<evidence type="ECO:0000313" key="10">
    <source>
        <dbReference type="Proteomes" id="UP000021315"/>
    </source>
</evidence>
<feature type="domain" description="GtrA/DPMS transmembrane" evidence="7">
    <location>
        <begin position="23"/>
        <end position="147"/>
    </location>
</feature>
<dbReference type="EMBL" id="CP058708">
    <property type="protein sequence ID" value="QLH51925.1"/>
    <property type="molecule type" value="Genomic_DNA"/>
</dbReference>
<evidence type="ECO:0000313" key="9">
    <source>
        <dbReference type="EMBL" id="QLH51925.1"/>
    </source>
</evidence>
<accession>A0A080M7B8</accession>
<proteinExistence type="inferred from homology"/>
<dbReference type="RefSeq" id="WP_046534876.1">
    <property type="nucleotide sequence ID" value="NZ_JDST02000033.1"/>
</dbReference>
<dbReference type="Proteomes" id="UP000021315">
    <property type="component" value="Unassembled WGS sequence"/>
</dbReference>
<evidence type="ECO:0000313" key="8">
    <source>
        <dbReference type="EMBL" id="KFB77133.1"/>
    </source>
</evidence>
<feature type="transmembrane region" description="Helical" evidence="6">
    <location>
        <begin position="55"/>
        <end position="75"/>
    </location>
</feature>